<feature type="domain" description="KIB1-4 beta-propeller" evidence="1">
    <location>
        <begin position="78"/>
        <end position="367"/>
    </location>
</feature>
<name>A0A8J5FJ58_ZINOF</name>
<evidence type="ECO:0000313" key="2">
    <source>
        <dbReference type="EMBL" id="KAG6490422.1"/>
    </source>
</evidence>
<dbReference type="InterPro" id="IPR005174">
    <property type="entry name" value="KIB1-4_b-propeller"/>
</dbReference>
<sequence>MEDDDAHDWSLLPLDLLRLLGEKLQLLHRIVFRTVCKSWCSALPSVSVPYPWLLLPAQQIDDDSCTFLPLPSDNEHDSYFKFSPVPPLHGMCYAGSNGGWVAIVDLAFHVSLLNPLSGAQIDLPSLLNLFPCEPVPGGYTFYKEDGNSYFHEIETCRDYRIEKVIFSSNPTPNNYMAMVICNGFPIGYTKAGASKWINLDFYVCDIIYYDGLFYALIGSSEIVAIDLSGDDPIKRVINDGDIEFSDSLSLIHKYHYHYLAFSSTGELFLILRRADYVYLDASDDDPIKNETVGFMVFKYNCESGSYWDEVRCLGNKSIFIGMNNTYLLSIEDFAGLKANCIYFTDTWEGSRCNADIGRSNLDIGFFDLEQKKFKRCCLPYEIMLPPPIWFVPSMELYE</sequence>
<evidence type="ECO:0000313" key="3">
    <source>
        <dbReference type="Proteomes" id="UP000734854"/>
    </source>
</evidence>
<dbReference type="AlphaFoldDB" id="A0A8J5FJ58"/>
<dbReference type="Proteomes" id="UP000734854">
    <property type="component" value="Unassembled WGS sequence"/>
</dbReference>
<evidence type="ECO:0000259" key="1">
    <source>
        <dbReference type="Pfam" id="PF03478"/>
    </source>
</evidence>
<dbReference type="EMBL" id="JACMSC010000014">
    <property type="protein sequence ID" value="KAG6490422.1"/>
    <property type="molecule type" value="Genomic_DNA"/>
</dbReference>
<accession>A0A8J5FJ58</accession>
<protein>
    <recommendedName>
        <fullName evidence="1">KIB1-4 beta-propeller domain-containing protein</fullName>
    </recommendedName>
</protein>
<dbReference type="Pfam" id="PF03478">
    <property type="entry name" value="Beta-prop_KIB1-4"/>
    <property type="match status" value="1"/>
</dbReference>
<reference evidence="2 3" key="1">
    <citation type="submission" date="2020-08" db="EMBL/GenBank/DDBJ databases">
        <title>Plant Genome Project.</title>
        <authorList>
            <person name="Zhang R.-G."/>
        </authorList>
    </citation>
    <scope>NUCLEOTIDE SEQUENCE [LARGE SCALE GENOMIC DNA]</scope>
    <source>
        <tissue evidence="2">Rhizome</tissue>
    </source>
</reference>
<keyword evidence="3" id="KW-1185">Reference proteome</keyword>
<dbReference type="PANTHER" id="PTHR34708:SF1">
    <property type="entry name" value="OS08G0126400 PROTEIN"/>
    <property type="match status" value="1"/>
</dbReference>
<proteinExistence type="predicted"/>
<gene>
    <name evidence="2" type="ORF">ZIOFF_051718</name>
</gene>
<organism evidence="2 3">
    <name type="scientific">Zingiber officinale</name>
    <name type="common">Ginger</name>
    <name type="synonym">Amomum zingiber</name>
    <dbReference type="NCBI Taxonomy" id="94328"/>
    <lineage>
        <taxon>Eukaryota</taxon>
        <taxon>Viridiplantae</taxon>
        <taxon>Streptophyta</taxon>
        <taxon>Embryophyta</taxon>
        <taxon>Tracheophyta</taxon>
        <taxon>Spermatophyta</taxon>
        <taxon>Magnoliopsida</taxon>
        <taxon>Liliopsida</taxon>
        <taxon>Zingiberales</taxon>
        <taxon>Zingiberaceae</taxon>
        <taxon>Zingiber</taxon>
    </lineage>
</organism>
<dbReference type="PANTHER" id="PTHR34708">
    <property type="entry name" value="OS07G0440000 PROTEIN"/>
    <property type="match status" value="1"/>
</dbReference>
<comment type="caution">
    <text evidence="2">The sequence shown here is derived from an EMBL/GenBank/DDBJ whole genome shotgun (WGS) entry which is preliminary data.</text>
</comment>